<dbReference type="Gene3D" id="2.120.10.30">
    <property type="entry name" value="TolB, C-terminal domain"/>
    <property type="match status" value="1"/>
</dbReference>
<feature type="region of interest" description="Disordered" evidence="8">
    <location>
        <begin position="727"/>
        <end position="1097"/>
    </location>
</feature>
<feature type="domain" description="DH" evidence="9">
    <location>
        <begin position="243"/>
        <end position="432"/>
    </location>
</feature>
<evidence type="ECO:0000256" key="4">
    <source>
        <dbReference type="ARBA" id="ARBA00023180"/>
    </source>
</evidence>
<feature type="region of interest" description="Disordered" evidence="8">
    <location>
        <begin position="429"/>
        <end position="577"/>
    </location>
</feature>
<evidence type="ECO:0000256" key="5">
    <source>
        <dbReference type="PIRSR" id="PIRSR602640-1"/>
    </source>
</evidence>
<feature type="compositionally biased region" description="Pro residues" evidence="8">
    <location>
        <begin position="163"/>
        <end position="173"/>
    </location>
</feature>
<feature type="compositionally biased region" description="Low complexity" evidence="8">
    <location>
        <begin position="64"/>
        <end position="78"/>
    </location>
</feature>
<evidence type="ECO:0000256" key="8">
    <source>
        <dbReference type="SAM" id="MobiDB-lite"/>
    </source>
</evidence>
<feature type="compositionally biased region" description="Polar residues" evidence="8">
    <location>
        <begin position="856"/>
        <end position="868"/>
    </location>
</feature>
<evidence type="ECO:0000313" key="11">
    <source>
        <dbReference type="Proteomes" id="UP000199069"/>
    </source>
</evidence>
<evidence type="ECO:0000256" key="1">
    <source>
        <dbReference type="ARBA" id="ARBA00008595"/>
    </source>
</evidence>
<feature type="compositionally biased region" description="Polar residues" evidence="8">
    <location>
        <begin position="732"/>
        <end position="756"/>
    </location>
</feature>
<feature type="compositionally biased region" description="Low complexity" evidence="8">
    <location>
        <begin position="108"/>
        <end position="117"/>
    </location>
</feature>
<feature type="binding site" evidence="6">
    <location>
        <position position="1356"/>
    </location>
    <ligand>
        <name>Ca(2+)</name>
        <dbReference type="ChEBI" id="CHEBI:29108"/>
        <label>1</label>
        <note>catalytic</note>
    </ligand>
</feature>
<feature type="region of interest" description="Disordered" evidence="8">
    <location>
        <begin position="209"/>
        <end position="231"/>
    </location>
</feature>
<evidence type="ECO:0000256" key="7">
    <source>
        <dbReference type="PIRSR" id="PIRSR602640-3"/>
    </source>
</evidence>
<feature type="compositionally biased region" description="Pro residues" evidence="8">
    <location>
        <begin position="764"/>
        <end position="785"/>
    </location>
</feature>
<comment type="similarity">
    <text evidence="1">Belongs to the paraoxonase family.</text>
</comment>
<keyword evidence="6" id="KW-0479">Metal-binding</keyword>
<keyword evidence="3 7" id="KW-1015">Disulfide bond</keyword>
<dbReference type="InterPro" id="IPR011042">
    <property type="entry name" value="6-blade_b-propeller_TolB-like"/>
</dbReference>
<proteinExistence type="inferred from homology"/>
<dbReference type="InterPro" id="IPR002640">
    <property type="entry name" value="Arylesterase"/>
</dbReference>
<dbReference type="PANTHER" id="PTHR11799:SF12">
    <property type="entry name" value="PARAOXONASE-RELATED"/>
    <property type="match status" value="1"/>
</dbReference>
<protein>
    <submittedName>
        <fullName evidence="10">FGENESH: predicted gene_6.509 protein</fullName>
    </submittedName>
</protein>
<dbReference type="STRING" id="5286.A0A0K3CKI8"/>
<reference evidence="10 11" key="1">
    <citation type="submission" date="2015-07" db="EMBL/GenBank/DDBJ databases">
        <authorList>
            <person name="Cajimat M.N.B."/>
            <person name="Milazzo M.L."/>
            <person name="Fulhorst C.F."/>
        </authorList>
    </citation>
    <scope>NUCLEOTIDE SEQUENCE [LARGE SCALE GENOMIC DNA]</scope>
    <source>
        <strain evidence="10">Single colony</strain>
    </source>
</reference>
<feature type="binding site" evidence="6">
    <location>
        <position position="1292"/>
    </location>
    <ligand>
        <name>Ca(2+)</name>
        <dbReference type="ChEBI" id="CHEBI:29108"/>
        <label>1</label>
        <note>catalytic</note>
    </ligand>
</feature>
<feature type="binding site" evidence="6">
    <location>
        <position position="1357"/>
    </location>
    <ligand>
        <name>Ca(2+)</name>
        <dbReference type="ChEBI" id="CHEBI:29108"/>
        <label>1</label>
        <note>catalytic</note>
    </ligand>
</feature>
<dbReference type="PROSITE" id="PS50010">
    <property type="entry name" value="DH_2"/>
    <property type="match status" value="1"/>
</dbReference>
<dbReference type="GO" id="GO:0004064">
    <property type="term" value="F:arylesterase activity"/>
    <property type="evidence" value="ECO:0007669"/>
    <property type="project" value="InterPro"/>
</dbReference>
<keyword evidence="4" id="KW-0325">Glycoprotein</keyword>
<feature type="binding site" evidence="6">
    <location>
        <position position="1459"/>
    </location>
    <ligand>
        <name>Ca(2+)</name>
        <dbReference type="ChEBI" id="CHEBI:29108"/>
        <label>1</label>
        <note>catalytic</note>
    </ligand>
</feature>
<dbReference type="InterPro" id="IPR000219">
    <property type="entry name" value="DH_dom"/>
</dbReference>
<accession>A0A0K3CKI8</accession>
<name>A0A0K3CKI8_RHOTO</name>
<dbReference type="InterPro" id="IPR035899">
    <property type="entry name" value="DBL_dom_sf"/>
</dbReference>
<feature type="compositionally biased region" description="Low complexity" evidence="8">
    <location>
        <begin position="538"/>
        <end position="549"/>
    </location>
</feature>
<feature type="compositionally biased region" description="Polar residues" evidence="8">
    <location>
        <begin position="962"/>
        <end position="973"/>
    </location>
</feature>
<dbReference type="Proteomes" id="UP000199069">
    <property type="component" value="Unassembled WGS sequence"/>
</dbReference>
<evidence type="ECO:0000256" key="6">
    <source>
        <dbReference type="PIRSR" id="PIRSR602640-2"/>
    </source>
</evidence>
<dbReference type="GO" id="GO:0005085">
    <property type="term" value="F:guanyl-nucleotide exchange factor activity"/>
    <property type="evidence" value="ECO:0007669"/>
    <property type="project" value="InterPro"/>
</dbReference>
<feature type="compositionally biased region" description="Low complexity" evidence="8">
    <location>
        <begin position="1065"/>
        <end position="1078"/>
    </location>
</feature>
<dbReference type="GO" id="GO:0046872">
    <property type="term" value="F:metal ion binding"/>
    <property type="evidence" value="ECO:0007669"/>
    <property type="project" value="UniProtKB-KW"/>
</dbReference>
<dbReference type="EMBL" id="CWKI01000006">
    <property type="protein sequence ID" value="CTR07726.1"/>
    <property type="molecule type" value="Genomic_DNA"/>
</dbReference>
<dbReference type="Gene3D" id="1.20.900.10">
    <property type="entry name" value="Dbl homology (DH) domain"/>
    <property type="match status" value="1"/>
</dbReference>
<feature type="compositionally biased region" description="Low complexity" evidence="8">
    <location>
        <begin position="86"/>
        <end position="95"/>
    </location>
</feature>
<evidence type="ECO:0000256" key="3">
    <source>
        <dbReference type="ARBA" id="ARBA00023157"/>
    </source>
</evidence>
<organism evidence="10 11">
    <name type="scientific">Rhodotorula toruloides</name>
    <name type="common">Yeast</name>
    <name type="synonym">Rhodosporidium toruloides</name>
    <dbReference type="NCBI Taxonomy" id="5286"/>
    <lineage>
        <taxon>Eukaryota</taxon>
        <taxon>Fungi</taxon>
        <taxon>Dikarya</taxon>
        <taxon>Basidiomycota</taxon>
        <taxon>Pucciniomycotina</taxon>
        <taxon>Microbotryomycetes</taxon>
        <taxon>Sporidiobolales</taxon>
        <taxon>Sporidiobolaceae</taxon>
        <taxon>Rhodotorula</taxon>
    </lineage>
</organism>
<keyword evidence="11" id="KW-1185">Reference proteome</keyword>
<dbReference type="InterPro" id="IPR051288">
    <property type="entry name" value="Serum_paraoxonase/arylesterase"/>
</dbReference>
<keyword evidence="6" id="KW-0106">Calcium</keyword>
<keyword evidence="2" id="KW-0378">Hydrolase</keyword>
<sequence length="1557" mass="166545">MDYSAFAPARPPQAGYSHGAGLASDGRRAGAQDAPGRPYGPAGLAGHSGSLDLSDPHSFDAFHPPNSSSSSSNARAPLPLSPPPGSSQAGPSYQPTQGLSNGYSAANRPRPQLSPGLGPSGGAFPPRSTSPLPHPGANDSNAPRIPRKSSLPPIPGQGGPSSGPAPPLPPLPPSASSSSTQLHADSLGPRDSSGGEQVFNGAAIAAGASAGPSQAAPEAGHAAPASESTASGNAALAASSSMKRANPLEDLIATETAYVEDLGAVIKVPSRVAAAWSRNNFPPPALDAMFRAIEAVYRINKTLLAKLNEIGPNPSSPKALGDLLMRWISDIEPAYTRYATTISLDFDLYDPVQSNPKLAPILASLPWPSSLPSPPSVVTMDRLFELPYYRVRYYKRLYAKLLRSTQEGRSDHALLVSANEKLAKLEEMCEEGRKRSVLGPGGREEVMRRRAEEAEEERARQAQEEERAQVEQQPAQPPAMEQRIPTEDAERLASPPIERREVEQPARAGPPRLNLDLAAATNGLRKEEQRSAVDSPRMESPSSSSFRSSGATGVSTANTSAVHAPSPNPSREPPLRVSELERRLNTERTLDIFTMKPRKCKLQMQPPNLAYQRQLRKASEAVLSFIPTSDPAQRQVRIPRAFVIILTDLFLVCEHVAPEELHLAGGADLWLLYPPLAGKHLRAADGSNRGEIEVTIMNKERLTFSVEGGDEMRANELKAAIEEATRFGAAQPRQNSTMSSGAGHSPISPTAPNSALSSSFGPMPGQPPSPLPPGAHPASPIPPSPLSASSRSDERSAFPHPGPPPLGAGRPPLHLQPVPPSFDSSRRAVSGPAPSIARPERNASMTQHGYPAPSPTYANGQVVQSPASSDFHHANGSQSLSPYPRDPYGQPDYRYPGSHSSGSGRHSPYGPQGSFPQSDFGQYAPPHANGAYPTYPHGGIPRSQSDSAPPAMARPDSRPDSRQSNGSYSSGRTDNSRGWGAPPPPLPKERSFNGMDFSGRGGPLYATSLRGEPGQGQGGYLAAPQGPVHRSRSADGLRSEALRGAMGPSPNYRAPSQALLEERSTSAPGSSRSASKLSSTHDDVSPPTSPVEPRIPDKTSVVATMRCKVFLQQHHAQWKSLGTAKLKLFQSMPSNTKQLVVDSDKGGGKTIISTIVLADGVERVGKTGVAVDLSDQGQRTGIIYMLQPRLERAGVTRTVKGFNNENCFPVPGLEACEDAAWVDQESGTAYLVCSSREARVHWVPATLHLNATELPQVSTDYIAVFDLASRSHKRVKLVGLPAEANGIWVHGIDIWRSPSDPNHLTIFINSHRPPKDRSLAPTQGADSVIEIFETLVGTDEARHVKTVKHKLIRTPNNIAATGPRTFYMSNDHRYKTHWTRKYEKYASVASDIIYCDASRTTPDCIVAADKVTYPNGIAKGPGNLLYQASTLEGLVRVWEAQSDHTLIPLDVIKINRHFDNIHVGHDGAMYATALTKIFDFTEAGKDAGLSGKTVATECFRIKNETSDAQFLGKKYTSELIFADDGRKVSASTTCAPYQNKLLLTGLFSKEAVVCTLK</sequence>
<evidence type="ECO:0000256" key="2">
    <source>
        <dbReference type="ARBA" id="ARBA00022801"/>
    </source>
</evidence>
<feature type="compositionally biased region" description="Low complexity" evidence="8">
    <location>
        <begin position="470"/>
        <end position="483"/>
    </location>
</feature>
<feature type="compositionally biased region" description="Polar residues" evidence="8">
    <location>
        <begin position="550"/>
        <end position="561"/>
    </location>
</feature>
<evidence type="ECO:0000313" key="10">
    <source>
        <dbReference type="EMBL" id="CTR07726.1"/>
    </source>
</evidence>
<dbReference type="SUPFAM" id="SSF63829">
    <property type="entry name" value="Calcium-dependent phosphotriesterase"/>
    <property type="match status" value="1"/>
</dbReference>
<dbReference type="SUPFAM" id="SSF48065">
    <property type="entry name" value="DBL homology domain (DH-domain)"/>
    <property type="match status" value="1"/>
</dbReference>
<feature type="compositionally biased region" description="Basic and acidic residues" evidence="8">
    <location>
        <begin position="442"/>
        <end position="469"/>
    </location>
</feature>
<dbReference type="Pfam" id="PF00621">
    <property type="entry name" value="RhoGEF"/>
    <property type="match status" value="1"/>
</dbReference>
<feature type="binding site" evidence="6">
    <location>
        <position position="1218"/>
    </location>
    <ligand>
        <name>Ca(2+)</name>
        <dbReference type="ChEBI" id="CHEBI:29108"/>
        <label>1</label>
        <note>catalytic</note>
    </ligand>
</feature>
<feature type="compositionally biased region" description="Basic and acidic residues" evidence="8">
    <location>
        <begin position="1032"/>
        <end position="1041"/>
    </location>
</feature>
<dbReference type="PANTHER" id="PTHR11799">
    <property type="entry name" value="PARAOXONASE"/>
    <property type="match status" value="1"/>
</dbReference>
<dbReference type="Pfam" id="PF01731">
    <property type="entry name" value="Arylesterase"/>
    <property type="match status" value="1"/>
</dbReference>
<feature type="active site" description="Proton acceptor" evidence="5">
    <location>
        <position position="1290"/>
    </location>
</feature>
<feature type="compositionally biased region" description="Low complexity" evidence="8">
    <location>
        <begin position="893"/>
        <end position="911"/>
    </location>
</feature>
<feature type="binding site" evidence="6">
    <location>
        <position position="1460"/>
    </location>
    <ligand>
        <name>Ca(2+)</name>
        <dbReference type="ChEBI" id="CHEBI:29108"/>
        <label>1</label>
        <note>catalytic</note>
    </ligand>
</feature>
<feature type="binding site" evidence="6">
    <location>
        <position position="1415"/>
    </location>
    <ligand>
        <name>Ca(2+)</name>
        <dbReference type="ChEBI" id="CHEBI:29108"/>
        <label>1</label>
        <note>catalytic</note>
    </ligand>
</feature>
<comment type="cofactor">
    <cofactor evidence="6">
        <name>Ca(2+)</name>
        <dbReference type="ChEBI" id="CHEBI:29108"/>
    </cofactor>
    <text evidence="6">Binds 2 calcium ions per subunit.</text>
</comment>
<feature type="disulfide bond" description="In form B" evidence="7">
    <location>
        <begin position="1207"/>
        <end position="1554"/>
    </location>
</feature>
<feature type="region of interest" description="Disordered" evidence="8">
    <location>
        <begin position="1"/>
        <end position="197"/>
    </location>
</feature>
<gene>
    <name evidence="10" type="primary">FGENESH: predicted gene_6.509</name>
    <name evidence="10" type="ORF">BN2166_0035870</name>
</gene>
<feature type="compositionally biased region" description="Basic and acidic residues" evidence="8">
    <location>
        <begin position="484"/>
        <end position="504"/>
    </location>
</feature>
<evidence type="ECO:0000259" key="9">
    <source>
        <dbReference type="PROSITE" id="PS50010"/>
    </source>
</evidence>
<dbReference type="OMA" id="DMWLLYP"/>